<dbReference type="InterPro" id="IPR014962">
    <property type="entry name" value="YolD"/>
</dbReference>
<keyword evidence="2" id="KW-1185">Reference proteome</keyword>
<sequence>MASKIENPFSIRFVPPEQRAMYLQMKEDDKLVAMPIVEQDELESLNYVICDSARADVTWWKQVKGNLGTTCTMWGVVKWIDQNGRKIKLVTDEDSQWISMDHITAVKA</sequence>
<proteinExistence type="predicted"/>
<evidence type="ECO:0000313" key="2">
    <source>
        <dbReference type="Proteomes" id="UP000241645"/>
    </source>
</evidence>
<comment type="caution">
    <text evidence="1">The sequence shown here is derived from an EMBL/GenBank/DDBJ whole genome shotgun (WGS) entry which is preliminary data.</text>
</comment>
<dbReference type="Proteomes" id="UP000241645">
    <property type="component" value="Unassembled WGS sequence"/>
</dbReference>
<organism evidence="1 2">
    <name type="scientific">Brevibacillus porteri</name>
    <dbReference type="NCBI Taxonomy" id="2126350"/>
    <lineage>
        <taxon>Bacteria</taxon>
        <taxon>Bacillati</taxon>
        <taxon>Bacillota</taxon>
        <taxon>Bacilli</taxon>
        <taxon>Bacillales</taxon>
        <taxon>Paenibacillaceae</taxon>
        <taxon>Brevibacillus</taxon>
    </lineage>
</organism>
<name>A0ABX5FGP8_9BACL</name>
<protein>
    <submittedName>
        <fullName evidence="1">YolD-like family protein</fullName>
    </submittedName>
</protein>
<dbReference type="GeneID" id="95754541"/>
<dbReference type="RefSeq" id="WP_106836828.1">
    <property type="nucleotide sequence ID" value="NZ_JARMLW010000130.1"/>
</dbReference>
<gene>
    <name evidence="1" type="ORF">C7R92_31240</name>
</gene>
<dbReference type="EMBL" id="PXZO01000074">
    <property type="protein sequence ID" value="PSK01740.1"/>
    <property type="molecule type" value="Genomic_DNA"/>
</dbReference>
<reference evidence="1 2" key="1">
    <citation type="submission" date="2018-03" db="EMBL/GenBank/DDBJ databases">
        <title>Brevisbacillus phylogenomics.</title>
        <authorList>
            <person name="Dunlap C."/>
        </authorList>
    </citation>
    <scope>NUCLEOTIDE SEQUENCE [LARGE SCALE GENOMIC DNA]</scope>
    <source>
        <strain evidence="1 2">NRRL B-41110</strain>
    </source>
</reference>
<dbReference type="Pfam" id="PF08863">
    <property type="entry name" value="YolD"/>
    <property type="match status" value="1"/>
</dbReference>
<evidence type="ECO:0000313" key="1">
    <source>
        <dbReference type="EMBL" id="PSK01740.1"/>
    </source>
</evidence>
<accession>A0ABX5FGP8</accession>